<comment type="caution">
    <text evidence="8">The sequence shown here is derived from an EMBL/GenBank/DDBJ whole genome shotgun (WGS) entry which is preliminary data.</text>
</comment>
<dbReference type="EMBL" id="JAECVW010000002">
    <property type="protein sequence ID" value="MBH8594653.1"/>
    <property type="molecule type" value="Genomic_DNA"/>
</dbReference>
<evidence type="ECO:0000313" key="9">
    <source>
        <dbReference type="Proteomes" id="UP000633619"/>
    </source>
</evidence>
<keyword evidence="3" id="KW-1003">Cell membrane</keyword>
<evidence type="ECO:0000256" key="7">
    <source>
        <dbReference type="SAM" id="Phobius"/>
    </source>
</evidence>
<feature type="transmembrane region" description="Helical" evidence="7">
    <location>
        <begin position="21"/>
        <end position="42"/>
    </location>
</feature>
<dbReference type="PANTHER" id="PTHR40043:SF1">
    <property type="entry name" value="UPF0719 INNER MEMBRANE PROTEIN YJFL"/>
    <property type="match status" value="1"/>
</dbReference>
<dbReference type="GO" id="GO:0005886">
    <property type="term" value="C:plasma membrane"/>
    <property type="evidence" value="ECO:0007669"/>
    <property type="project" value="UniProtKB-SubCell"/>
</dbReference>
<dbReference type="Proteomes" id="UP000633619">
    <property type="component" value="Unassembled WGS sequence"/>
</dbReference>
<proteinExistence type="inferred from homology"/>
<name>A0A8I1A531_THEIN</name>
<comment type="subcellular location">
    <subcellularLocation>
        <location evidence="1">Cell membrane</location>
        <topology evidence="1">Multi-pass membrane protein</topology>
    </subcellularLocation>
</comment>
<accession>A0A8I1A531</accession>
<evidence type="ECO:0000256" key="2">
    <source>
        <dbReference type="ARBA" id="ARBA00005779"/>
    </source>
</evidence>
<keyword evidence="9" id="KW-1185">Reference proteome</keyword>
<dbReference type="Pfam" id="PF03994">
    <property type="entry name" value="DUF350"/>
    <property type="match status" value="1"/>
</dbReference>
<feature type="transmembrane region" description="Helical" evidence="7">
    <location>
        <begin position="131"/>
        <end position="153"/>
    </location>
</feature>
<comment type="similarity">
    <text evidence="2">Belongs to the UPF0719 family.</text>
</comment>
<evidence type="ECO:0000256" key="5">
    <source>
        <dbReference type="ARBA" id="ARBA00022989"/>
    </source>
</evidence>
<feature type="transmembrane region" description="Helical" evidence="7">
    <location>
        <begin position="73"/>
        <end position="92"/>
    </location>
</feature>
<gene>
    <name evidence="8" type="ORF">I8U20_04840</name>
</gene>
<evidence type="ECO:0000256" key="6">
    <source>
        <dbReference type="ARBA" id="ARBA00023136"/>
    </source>
</evidence>
<evidence type="ECO:0000256" key="1">
    <source>
        <dbReference type="ARBA" id="ARBA00004651"/>
    </source>
</evidence>
<dbReference type="InterPro" id="IPR007140">
    <property type="entry name" value="DUF350"/>
</dbReference>
<evidence type="ECO:0000256" key="4">
    <source>
        <dbReference type="ARBA" id="ARBA00022692"/>
    </source>
</evidence>
<reference evidence="8 9" key="1">
    <citation type="submission" date="2020-12" db="EMBL/GenBank/DDBJ databases">
        <title>WGS of Thermoactinomyces spp.</title>
        <authorList>
            <person name="Cheng K."/>
        </authorList>
    </citation>
    <scope>NUCLEOTIDE SEQUENCE [LARGE SCALE GENOMIC DNA]</scope>
    <source>
        <strain evidence="9">CICC 10671\DSM 43846</strain>
    </source>
</reference>
<evidence type="ECO:0000256" key="3">
    <source>
        <dbReference type="ARBA" id="ARBA00022475"/>
    </source>
</evidence>
<keyword evidence="4 7" id="KW-0812">Transmembrane</keyword>
<protein>
    <submittedName>
        <fullName evidence="8">DUF350 domain-containing protein</fullName>
    </submittedName>
</protein>
<keyword evidence="5 7" id="KW-1133">Transmembrane helix</keyword>
<feature type="transmembrane region" description="Helical" evidence="7">
    <location>
        <begin position="98"/>
        <end position="119"/>
    </location>
</feature>
<keyword evidence="6 7" id="KW-0472">Membrane</keyword>
<dbReference type="AlphaFoldDB" id="A0A8I1A531"/>
<evidence type="ECO:0000313" key="8">
    <source>
        <dbReference type="EMBL" id="MBH8594653.1"/>
    </source>
</evidence>
<sequence length="155" mass="16984">MERSLKRGGTTVAQWGYFLNFIYYLGVSIPLVLLGYLLFLWSTPYREIGLIRAGADTEDDTKVRAAKAAAHDLGGKVLGLVIVVASAIFNSVNLVDLIIWGVVGILFHLAIFFLFHWFAPFSVLKEIPKGNVAVAIFSSRLHIAAGILMAALISY</sequence>
<dbReference type="PANTHER" id="PTHR40043">
    <property type="entry name" value="UPF0719 INNER MEMBRANE PROTEIN YJFL"/>
    <property type="match status" value="1"/>
</dbReference>
<organism evidence="8 9">
    <name type="scientific">Thermoactinomyces intermedius</name>
    <dbReference type="NCBI Taxonomy" id="2024"/>
    <lineage>
        <taxon>Bacteria</taxon>
        <taxon>Bacillati</taxon>
        <taxon>Bacillota</taxon>
        <taxon>Bacilli</taxon>
        <taxon>Bacillales</taxon>
        <taxon>Thermoactinomycetaceae</taxon>
        <taxon>Thermoactinomyces</taxon>
    </lineage>
</organism>